<name>A0A7X5HXU2_9FIRM</name>
<dbReference type="Proteomes" id="UP000461585">
    <property type="component" value="Unassembled WGS sequence"/>
</dbReference>
<protein>
    <submittedName>
        <fullName evidence="1">Uncharacterized protein</fullName>
    </submittedName>
</protein>
<evidence type="ECO:0000313" key="1">
    <source>
        <dbReference type="EMBL" id="NDL68586.1"/>
    </source>
</evidence>
<dbReference type="AlphaFoldDB" id="A0A7X5HXU2"/>
<proteinExistence type="predicted"/>
<gene>
    <name evidence="1" type="ORF">GXN74_12645</name>
</gene>
<accession>A0A7X5HXU2</accession>
<sequence length="64" mass="7178">MISKEYGNYTFICDICGAGSDEEFETFQDAVDAKGDIGWKSKRMSGEWADVCPECIELEGREES</sequence>
<dbReference type="EMBL" id="JAAEEH010000047">
    <property type="protein sequence ID" value="NDL68586.1"/>
    <property type="molecule type" value="Genomic_DNA"/>
</dbReference>
<keyword evidence="2" id="KW-1185">Reference proteome</keyword>
<organism evidence="1 2">
    <name type="scientific">Anaerotalea alkaliphila</name>
    <dbReference type="NCBI Taxonomy" id="2662126"/>
    <lineage>
        <taxon>Bacteria</taxon>
        <taxon>Bacillati</taxon>
        <taxon>Bacillota</taxon>
        <taxon>Clostridia</taxon>
        <taxon>Eubacteriales</taxon>
        <taxon>Anaerotalea</taxon>
    </lineage>
</organism>
<evidence type="ECO:0000313" key="2">
    <source>
        <dbReference type="Proteomes" id="UP000461585"/>
    </source>
</evidence>
<comment type="caution">
    <text evidence="1">The sequence shown here is derived from an EMBL/GenBank/DDBJ whole genome shotgun (WGS) entry which is preliminary data.</text>
</comment>
<dbReference type="RefSeq" id="WP_162371307.1">
    <property type="nucleotide sequence ID" value="NZ_JAAEEH010000047.1"/>
</dbReference>
<reference evidence="1 2" key="1">
    <citation type="submission" date="2020-01" db="EMBL/GenBank/DDBJ databases">
        <title>Anaeroalcalibacter tamaniensis gen. nov., sp. nov., moderately halophilic strictly anaerobic fermenter bacterium from mud volcano of Taman peninsula.</title>
        <authorList>
            <person name="Frolova A."/>
            <person name="Merkel A.Y."/>
            <person name="Slobodkin A.I."/>
        </authorList>
    </citation>
    <scope>NUCLEOTIDE SEQUENCE [LARGE SCALE GENOMIC DNA]</scope>
    <source>
        <strain evidence="1 2">F-3ap</strain>
    </source>
</reference>